<proteinExistence type="predicted"/>
<accession>A0ACC0TV61</accession>
<evidence type="ECO:0000313" key="2">
    <source>
        <dbReference type="Proteomes" id="UP001207468"/>
    </source>
</evidence>
<organism evidence="1 2">
    <name type="scientific">Russula earlei</name>
    <dbReference type="NCBI Taxonomy" id="71964"/>
    <lineage>
        <taxon>Eukaryota</taxon>
        <taxon>Fungi</taxon>
        <taxon>Dikarya</taxon>
        <taxon>Basidiomycota</taxon>
        <taxon>Agaricomycotina</taxon>
        <taxon>Agaricomycetes</taxon>
        <taxon>Russulales</taxon>
        <taxon>Russulaceae</taxon>
        <taxon>Russula</taxon>
    </lineage>
</organism>
<dbReference type="EMBL" id="JAGFNK010000427">
    <property type="protein sequence ID" value="KAI9450522.1"/>
    <property type="molecule type" value="Genomic_DNA"/>
</dbReference>
<sequence>MTTHIGVLPVDLLDVVTRRVSERVRRPEDLDGDLASSTSFLRLPHPRTALPSLFLPYRRAQPVSPESSREVWEILEVQSVSPPKQRSWFFTEGEVISDGNLLVMTPIDPNVGSAGIFQPLDDILDEAASKVVRTVNGTASDDGSSPISQEDILSLTRCDCVLNALKKICDFQNITPELTVYRYSQDKVTEYLQAKVSRLSKHTVAEKSRTIIRSLAKNGLMEDGKEDLLELGRIRAACNLVSQYVAHDLYSALIAKYDFAPLDAHIKALKDEEIAIALAGAPGAKSRGANVVEDDGKKRKAKSKASQGVERLKKVNVSGMPNISTFFQKK</sequence>
<keyword evidence="2" id="KW-1185">Reference proteome</keyword>
<comment type="caution">
    <text evidence="1">The sequence shown here is derived from an EMBL/GenBank/DDBJ whole genome shotgun (WGS) entry which is preliminary data.</text>
</comment>
<evidence type="ECO:0000313" key="1">
    <source>
        <dbReference type="EMBL" id="KAI9450522.1"/>
    </source>
</evidence>
<protein>
    <submittedName>
        <fullName evidence="1">Ribonuclease H2, subunit B</fullName>
    </submittedName>
</protein>
<gene>
    <name evidence="1" type="ORF">F5148DRAFT_1242721</name>
</gene>
<name>A0ACC0TV61_9AGAM</name>
<dbReference type="Proteomes" id="UP001207468">
    <property type="component" value="Unassembled WGS sequence"/>
</dbReference>
<reference evidence="1" key="1">
    <citation type="submission" date="2021-03" db="EMBL/GenBank/DDBJ databases">
        <title>Evolutionary priming and transition to the ectomycorrhizal habit in an iconic lineage of mushroom-forming fungi: is preadaptation a requirement?</title>
        <authorList>
            <consortium name="DOE Joint Genome Institute"/>
            <person name="Looney B.P."/>
            <person name="Miyauchi S."/>
            <person name="Morin E."/>
            <person name="Drula E."/>
            <person name="Courty P.E."/>
            <person name="Chicoki N."/>
            <person name="Fauchery L."/>
            <person name="Kohler A."/>
            <person name="Kuo A."/>
            <person name="LaButti K."/>
            <person name="Pangilinan J."/>
            <person name="Lipzen A."/>
            <person name="Riley R."/>
            <person name="Andreopoulos W."/>
            <person name="He G."/>
            <person name="Johnson J."/>
            <person name="Barry K.W."/>
            <person name="Grigoriev I.V."/>
            <person name="Nagy L."/>
            <person name="Hibbett D."/>
            <person name="Henrissat B."/>
            <person name="Matheny P.B."/>
            <person name="Labbe J."/>
            <person name="Martin A.F."/>
        </authorList>
    </citation>
    <scope>NUCLEOTIDE SEQUENCE</scope>
    <source>
        <strain evidence="1">BPL698</strain>
    </source>
</reference>